<feature type="transmembrane region" description="Helical" evidence="10">
    <location>
        <begin position="61"/>
        <end position="80"/>
    </location>
</feature>
<evidence type="ECO:0000256" key="6">
    <source>
        <dbReference type="ARBA" id="ARBA00022989"/>
    </source>
</evidence>
<feature type="transmembrane region" description="Helical" evidence="10">
    <location>
        <begin position="362"/>
        <end position="382"/>
    </location>
</feature>
<keyword evidence="4" id="KW-1003">Cell membrane</keyword>
<evidence type="ECO:0000256" key="9">
    <source>
        <dbReference type="SAM" id="MobiDB-lite"/>
    </source>
</evidence>
<feature type="non-terminal residue" evidence="12">
    <location>
        <position position="458"/>
    </location>
</feature>
<reference evidence="12" key="1">
    <citation type="submission" date="2013-08" db="EMBL/GenBank/DDBJ databases">
        <authorList>
            <person name="Mendez C."/>
            <person name="Richter M."/>
            <person name="Ferrer M."/>
            <person name="Sanchez J."/>
        </authorList>
    </citation>
    <scope>NUCLEOTIDE SEQUENCE</scope>
</reference>
<evidence type="ECO:0000256" key="1">
    <source>
        <dbReference type="ARBA" id="ARBA00004651"/>
    </source>
</evidence>
<accession>T1CUV3</accession>
<evidence type="ECO:0000256" key="2">
    <source>
        <dbReference type="ARBA" id="ARBA00022448"/>
    </source>
</evidence>
<gene>
    <name evidence="12" type="ORF">B1B_03561</name>
</gene>
<feature type="domain" description="Cation/H+ exchanger transmembrane" evidence="11">
    <location>
        <begin position="75"/>
        <end position="449"/>
    </location>
</feature>
<feature type="transmembrane region" description="Helical" evidence="10">
    <location>
        <begin position="434"/>
        <end position="455"/>
    </location>
</feature>
<keyword evidence="8 10" id="KW-0472">Membrane</keyword>
<dbReference type="GO" id="GO:1902600">
    <property type="term" value="P:proton transmembrane transport"/>
    <property type="evidence" value="ECO:0007669"/>
    <property type="project" value="InterPro"/>
</dbReference>
<dbReference type="EMBL" id="AUZY01002195">
    <property type="protein sequence ID" value="EQD72789.1"/>
    <property type="molecule type" value="Genomic_DNA"/>
</dbReference>
<keyword evidence="7" id="KW-0406">Ion transport</keyword>
<evidence type="ECO:0000256" key="8">
    <source>
        <dbReference type="ARBA" id="ARBA00023136"/>
    </source>
</evidence>
<evidence type="ECO:0000313" key="12">
    <source>
        <dbReference type="EMBL" id="EQD72789.1"/>
    </source>
</evidence>
<keyword evidence="2" id="KW-0813">Transport</keyword>
<comment type="subcellular location">
    <subcellularLocation>
        <location evidence="1">Cell membrane</location>
        <topology evidence="1">Multi-pass membrane protein</topology>
    </subcellularLocation>
</comment>
<feature type="transmembrane region" description="Helical" evidence="10">
    <location>
        <begin position="272"/>
        <end position="292"/>
    </location>
</feature>
<protein>
    <submittedName>
        <fullName evidence="12">Sodium/hydrogen exchanger</fullName>
    </submittedName>
</protein>
<feature type="transmembrane region" description="Helical" evidence="10">
    <location>
        <begin position="298"/>
        <end position="317"/>
    </location>
</feature>
<feature type="transmembrane region" description="Helical" evidence="10">
    <location>
        <begin position="173"/>
        <end position="196"/>
    </location>
</feature>
<proteinExistence type="predicted"/>
<feature type="transmembrane region" description="Helical" evidence="10">
    <location>
        <begin position="147"/>
        <end position="167"/>
    </location>
</feature>
<dbReference type="Gene3D" id="1.20.1530.20">
    <property type="match status" value="1"/>
</dbReference>
<name>T1CUV3_9ZZZZ</name>
<feature type="transmembrane region" description="Helical" evidence="10">
    <location>
        <begin position="244"/>
        <end position="265"/>
    </location>
</feature>
<comment type="caution">
    <text evidence="12">The sequence shown here is derived from an EMBL/GenBank/DDBJ whole genome shotgun (WGS) entry which is preliminary data.</text>
</comment>
<sequence length="458" mass="49525">PLAAARRARPDSGFDPMRENRKPHGSYGTPTRPLRRPPLRGRSGAGGPVARRTERVTSVDVVFVLLAGIAFTGFVLDALFDRIRISSILPLMLVGILLVQVGLVPAHDLAVLNAFIPYVSGLTIAFILFAVGLEIRFGALARVLGRASLFTLSLQTATGIVLAVVVFETFHWNFLLALVLGFGLSGPSTVAVPALLRVVRLGEGLRTTLLFEAVASDVLQLLVPLLLIGIYQSGRLSIPSLGETLLLSVVGSAVAGIVAGVLWLWILDRLRAFAAGYTWTLTITIVLATYGLADLIGFTPAITIFVFGLMLGNSMLLDADRTAVVTWRTSALRRFLYDLRQRFRLSTGGLDIEHIQQVHKEVSFFASSFFFVYLGLLFQTAGLTPLVIAIPIALAVIMLAMRVAFLPLLRGYFSRDPEAGRRERTIAAFNISRGLSAAVVATLPLGLGIVVPHFLDLM</sequence>
<organism evidence="12">
    <name type="scientific">mine drainage metagenome</name>
    <dbReference type="NCBI Taxonomy" id="410659"/>
    <lineage>
        <taxon>unclassified sequences</taxon>
        <taxon>metagenomes</taxon>
        <taxon>ecological metagenomes</taxon>
    </lineage>
</organism>
<dbReference type="Pfam" id="PF00999">
    <property type="entry name" value="Na_H_Exchanger"/>
    <property type="match status" value="1"/>
</dbReference>
<dbReference type="PANTHER" id="PTHR32507:SF0">
    <property type="entry name" value="NA(+)_H(+) ANTIPORTER 2-RELATED"/>
    <property type="match status" value="1"/>
</dbReference>
<feature type="transmembrane region" description="Helical" evidence="10">
    <location>
        <begin position="87"/>
        <end position="103"/>
    </location>
</feature>
<dbReference type="InterPro" id="IPR038770">
    <property type="entry name" value="Na+/solute_symporter_sf"/>
</dbReference>
<evidence type="ECO:0000259" key="11">
    <source>
        <dbReference type="Pfam" id="PF00999"/>
    </source>
</evidence>
<evidence type="ECO:0000256" key="3">
    <source>
        <dbReference type="ARBA" id="ARBA00022449"/>
    </source>
</evidence>
<dbReference type="GO" id="GO:0015297">
    <property type="term" value="F:antiporter activity"/>
    <property type="evidence" value="ECO:0007669"/>
    <property type="project" value="UniProtKB-KW"/>
</dbReference>
<keyword evidence="6 10" id="KW-1133">Transmembrane helix</keyword>
<keyword evidence="5 10" id="KW-0812">Transmembrane</keyword>
<dbReference type="GO" id="GO:0005886">
    <property type="term" value="C:plasma membrane"/>
    <property type="evidence" value="ECO:0007669"/>
    <property type="project" value="UniProtKB-SubCell"/>
</dbReference>
<evidence type="ECO:0000256" key="7">
    <source>
        <dbReference type="ARBA" id="ARBA00023065"/>
    </source>
</evidence>
<evidence type="ECO:0000256" key="10">
    <source>
        <dbReference type="SAM" id="Phobius"/>
    </source>
</evidence>
<dbReference type="PANTHER" id="PTHR32507">
    <property type="entry name" value="NA(+)/H(+) ANTIPORTER 1"/>
    <property type="match status" value="1"/>
</dbReference>
<feature type="non-terminal residue" evidence="12">
    <location>
        <position position="1"/>
    </location>
</feature>
<keyword evidence="3" id="KW-0050">Antiport</keyword>
<evidence type="ECO:0000256" key="4">
    <source>
        <dbReference type="ARBA" id="ARBA00022475"/>
    </source>
</evidence>
<evidence type="ECO:0000256" key="5">
    <source>
        <dbReference type="ARBA" id="ARBA00022692"/>
    </source>
</evidence>
<reference evidence="12" key="2">
    <citation type="journal article" date="2014" name="ISME J.">
        <title>Microbial stratification in low pH oxic and suboxic macroscopic growths along an acid mine drainage.</title>
        <authorList>
            <person name="Mendez-Garcia C."/>
            <person name="Mesa V."/>
            <person name="Sprenger R.R."/>
            <person name="Richter M."/>
            <person name="Diez M.S."/>
            <person name="Solano J."/>
            <person name="Bargiela R."/>
            <person name="Golyshina O.V."/>
            <person name="Manteca A."/>
            <person name="Ramos J.L."/>
            <person name="Gallego J.R."/>
            <person name="Llorente I."/>
            <person name="Martins Dos Santos V.A."/>
            <person name="Jensen O.N."/>
            <person name="Pelaez A.I."/>
            <person name="Sanchez J."/>
            <person name="Ferrer M."/>
        </authorList>
    </citation>
    <scope>NUCLEOTIDE SEQUENCE</scope>
</reference>
<feature type="transmembrane region" description="Helical" evidence="10">
    <location>
        <begin position="388"/>
        <end position="413"/>
    </location>
</feature>
<feature type="transmembrane region" description="Helical" evidence="10">
    <location>
        <begin position="115"/>
        <end position="135"/>
    </location>
</feature>
<feature type="compositionally biased region" description="Basic and acidic residues" evidence="9">
    <location>
        <begin position="8"/>
        <end position="22"/>
    </location>
</feature>
<dbReference type="AlphaFoldDB" id="T1CUV3"/>
<feature type="region of interest" description="Disordered" evidence="9">
    <location>
        <begin position="1"/>
        <end position="51"/>
    </location>
</feature>
<dbReference type="InterPro" id="IPR006153">
    <property type="entry name" value="Cation/H_exchanger_TM"/>
</dbReference>